<dbReference type="GO" id="GO:0010041">
    <property type="term" value="P:response to iron(III) ion"/>
    <property type="evidence" value="ECO:0007669"/>
    <property type="project" value="TreeGrafter"/>
</dbReference>
<dbReference type="InterPro" id="IPR050297">
    <property type="entry name" value="LipidA_mod_glycosyltrf_83"/>
</dbReference>
<protein>
    <recommendedName>
        <fullName evidence="9">Glycosyltransferase RgtA/B/C/D-like domain-containing protein</fullName>
    </recommendedName>
</protein>
<dbReference type="RefSeq" id="WP_007311783.1">
    <property type="nucleotide sequence ID" value="NZ_AESD01000567.1"/>
</dbReference>
<accession>G5J8L9</accession>
<name>G5J8L9_CROWT</name>
<feature type="transmembrane region" description="Helical" evidence="8">
    <location>
        <begin position="303"/>
        <end position="322"/>
    </location>
</feature>
<dbReference type="PANTHER" id="PTHR33908:SF3">
    <property type="entry name" value="UNDECAPRENYL PHOSPHATE-ALPHA-4-AMINO-4-DEOXY-L-ARABINOSE ARABINOSYL TRANSFERASE"/>
    <property type="match status" value="1"/>
</dbReference>
<comment type="subcellular location">
    <subcellularLocation>
        <location evidence="1">Cell membrane</location>
        <topology evidence="1">Multi-pass membrane protein</topology>
    </subcellularLocation>
</comment>
<evidence type="ECO:0000256" key="2">
    <source>
        <dbReference type="ARBA" id="ARBA00022475"/>
    </source>
</evidence>
<evidence type="ECO:0000256" key="5">
    <source>
        <dbReference type="ARBA" id="ARBA00022692"/>
    </source>
</evidence>
<dbReference type="PANTHER" id="PTHR33908">
    <property type="entry name" value="MANNOSYLTRANSFERASE YKCB-RELATED"/>
    <property type="match status" value="1"/>
</dbReference>
<feature type="transmembrane region" description="Helical" evidence="8">
    <location>
        <begin position="428"/>
        <end position="449"/>
    </location>
</feature>
<gene>
    <name evidence="10" type="ORF">CWATWH0003_3797</name>
</gene>
<feature type="transmembrane region" description="Helical" evidence="8">
    <location>
        <begin position="222"/>
        <end position="241"/>
    </location>
</feature>
<evidence type="ECO:0000256" key="1">
    <source>
        <dbReference type="ARBA" id="ARBA00004651"/>
    </source>
</evidence>
<feature type="transmembrane region" description="Helical" evidence="8">
    <location>
        <begin position="359"/>
        <end position="380"/>
    </location>
</feature>
<dbReference type="GO" id="GO:0005886">
    <property type="term" value="C:plasma membrane"/>
    <property type="evidence" value="ECO:0007669"/>
    <property type="project" value="UniProtKB-SubCell"/>
</dbReference>
<dbReference type="GO" id="GO:0016763">
    <property type="term" value="F:pentosyltransferase activity"/>
    <property type="evidence" value="ECO:0007669"/>
    <property type="project" value="TreeGrafter"/>
</dbReference>
<keyword evidence="7 8" id="KW-0472">Membrane</keyword>
<evidence type="ECO:0000256" key="8">
    <source>
        <dbReference type="SAM" id="Phobius"/>
    </source>
</evidence>
<dbReference type="PATRIC" id="fig|423471.3.peg.3562"/>
<evidence type="ECO:0000313" key="10">
    <source>
        <dbReference type="EMBL" id="EHJ11472.1"/>
    </source>
</evidence>
<dbReference type="GeneID" id="88767293"/>
<dbReference type="InterPro" id="IPR038731">
    <property type="entry name" value="RgtA/B/C-like"/>
</dbReference>
<keyword evidence="4" id="KW-0808">Transferase</keyword>
<evidence type="ECO:0000256" key="6">
    <source>
        <dbReference type="ARBA" id="ARBA00022989"/>
    </source>
</evidence>
<proteinExistence type="predicted"/>
<evidence type="ECO:0000259" key="9">
    <source>
        <dbReference type="Pfam" id="PF13231"/>
    </source>
</evidence>
<sequence>MNSKTFTWYPLKSLHPRSDTWLNLYSWVGLLAIALILLGSNLNSPPLLDPERIIGQLVTEMAQTSFLSGDWLFPTLEGQPYHQHPVLGLFLLTLTNGQGELTPGSLRLVGAIFASLSVPLLYAVAREIFVLWRPAILSALVYLMLFPIVRWSRLAMLDGIVLFWSILTVLCVLRCRRDFRWSLGVGLSLSGLFLTQGLIACLFTITLIVFLAWDTPRLLSSVYFWMGVSLGILPALTWYWMEWLVYGSPFLNEIFFHSFQGGWQNFFVSLTYYPLAIIKYCWPWLIFTSYGIRLTWQSPNWGWAKLILVWGACYGGIIMLLPLDSMSYLLPFYPALALASGIIFHEVNHWPDDLAYPKSWWMTLLSLSGIVSIVSLYIILDFPFALVLNEFDLTRLSESLSLVLTLISVGLTWGVTATLIIRRNSQFITVLLWGMYVSLLLVIGSPYWMGNNVYF</sequence>
<evidence type="ECO:0000256" key="4">
    <source>
        <dbReference type="ARBA" id="ARBA00022679"/>
    </source>
</evidence>
<feature type="transmembrane region" description="Helical" evidence="8">
    <location>
        <begin position="104"/>
        <end position="124"/>
    </location>
</feature>
<feature type="transmembrane region" description="Helical" evidence="8">
    <location>
        <begin position="328"/>
        <end position="347"/>
    </location>
</feature>
<feature type="transmembrane region" description="Helical" evidence="8">
    <location>
        <begin position="21"/>
        <end position="40"/>
    </location>
</feature>
<evidence type="ECO:0000256" key="3">
    <source>
        <dbReference type="ARBA" id="ARBA00022676"/>
    </source>
</evidence>
<feature type="transmembrane region" description="Helical" evidence="8">
    <location>
        <begin position="185"/>
        <end position="210"/>
    </location>
</feature>
<comment type="caution">
    <text evidence="10">The sequence shown here is derived from an EMBL/GenBank/DDBJ whole genome shotgun (WGS) entry which is preliminary data.</text>
</comment>
<feature type="transmembrane region" description="Helical" evidence="8">
    <location>
        <begin position="131"/>
        <end position="149"/>
    </location>
</feature>
<evidence type="ECO:0000256" key="7">
    <source>
        <dbReference type="ARBA" id="ARBA00023136"/>
    </source>
</evidence>
<reference evidence="10 11" key="1">
    <citation type="journal article" date="2011" name="Front. Microbiol.">
        <title>Two Strains of Crocosphaera watsonii with Highly Conserved Genomes are Distinguished by Strain-Specific Features.</title>
        <authorList>
            <person name="Bench S.R."/>
            <person name="Ilikchyan I.N."/>
            <person name="Tripp H.J."/>
            <person name="Zehr J.P."/>
        </authorList>
    </citation>
    <scope>NUCLEOTIDE SEQUENCE [LARGE SCALE GENOMIC DNA]</scope>
    <source>
        <strain evidence="10 11">WH 0003</strain>
    </source>
</reference>
<dbReference type="GO" id="GO:0009103">
    <property type="term" value="P:lipopolysaccharide biosynthetic process"/>
    <property type="evidence" value="ECO:0007669"/>
    <property type="project" value="UniProtKB-ARBA"/>
</dbReference>
<evidence type="ECO:0000313" key="11">
    <source>
        <dbReference type="Proteomes" id="UP000003477"/>
    </source>
</evidence>
<dbReference type="Proteomes" id="UP000003477">
    <property type="component" value="Unassembled WGS sequence"/>
</dbReference>
<dbReference type="AlphaFoldDB" id="G5J8L9"/>
<feature type="transmembrane region" description="Helical" evidence="8">
    <location>
        <begin position="400"/>
        <end position="421"/>
    </location>
</feature>
<dbReference type="Pfam" id="PF13231">
    <property type="entry name" value="PMT_2"/>
    <property type="match status" value="1"/>
</dbReference>
<organism evidence="10 11">
    <name type="scientific">Crocosphaera watsonii WH 0003</name>
    <dbReference type="NCBI Taxonomy" id="423471"/>
    <lineage>
        <taxon>Bacteria</taxon>
        <taxon>Bacillati</taxon>
        <taxon>Cyanobacteriota</taxon>
        <taxon>Cyanophyceae</taxon>
        <taxon>Oscillatoriophycideae</taxon>
        <taxon>Chroococcales</taxon>
        <taxon>Aphanothecaceae</taxon>
        <taxon>Crocosphaera</taxon>
    </lineage>
</organism>
<feature type="domain" description="Glycosyltransferase RgtA/B/C/D-like" evidence="9">
    <location>
        <begin position="84"/>
        <end position="240"/>
    </location>
</feature>
<keyword evidence="2" id="KW-1003">Cell membrane</keyword>
<keyword evidence="5 8" id="KW-0812">Transmembrane</keyword>
<keyword evidence="3" id="KW-0328">Glycosyltransferase</keyword>
<dbReference type="EMBL" id="AESD01000567">
    <property type="protein sequence ID" value="EHJ11472.1"/>
    <property type="molecule type" value="Genomic_DNA"/>
</dbReference>
<keyword evidence="6 8" id="KW-1133">Transmembrane helix</keyword>